<organism evidence="3 4">
    <name type="scientific">Gordonia defluvii</name>
    <dbReference type="NCBI Taxonomy" id="283718"/>
    <lineage>
        <taxon>Bacteria</taxon>
        <taxon>Bacillati</taxon>
        <taxon>Actinomycetota</taxon>
        <taxon>Actinomycetes</taxon>
        <taxon>Mycobacteriales</taxon>
        <taxon>Gordoniaceae</taxon>
        <taxon>Gordonia</taxon>
    </lineage>
</organism>
<proteinExistence type="predicted"/>
<name>A0ABP6KWZ5_9ACTN</name>
<dbReference type="Pfam" id="PF26450">
    <property type="entry name" value="DUF8129"/>
    <property type="match status" value="1"/>
</dbReference>
<evidence type="ECO:0000313" key="4">
    <source>
        <dbReference type="Proteomes" id="UP001501035"/>
    </source>
</evidence>
<protein>
    <submittedName>
        <fullName evidence="3">Lipid droplet-associated protein</fullName>
    </submittedName>
</protein>
<dbReference type="RefSeq" id="WP_344716212.1">
    <property type="nucleotide sequence ID" value="NZ_BAAAVS010000001.1"/>
</dbReference>
<dbReference type="InterPro" id="IPR058442">
    <property type="entry name" value="DUF8129"/>
</dbReference>
<gene>
    <name evidence="3" type="ORF">GCM10010528_01870</name>
</gene>
<dbReference type="NCBIfam" id="NF033649">
    <property type="entry name" value="LipDrop_Rv1109c"/>
    <property type="match status" value="1"/>
</dbReference>
<dbReference type="Proteomes" id="UP001501035">
    <property type="component" value="Unassembled WGS sequence"/>
</dbReference>
<reference evidence="4" key="1">
    <citation type="journal article" date="2019" name="Int. J. Syst. Evol. Microbiol.">
        <title>The Global Catalogue of Microorganisms (GCM) 10K type strain sequencing project: providing services to taxonomists for standard genome sequencing and annotation.</title>
        <authorList>
            <consortium name="The Broad Institute Genomics Platform"/>
            <consortium name="The Broad Institute Genome Sequencing Center for Infectious Disease"/>
            <person name="Wu L."/>
            <person name="Ma J."/>
        </authorList>
    </citation>
    <scope>NUCLEOTIDE SEQUENCE [LARGE SCALE GENOMIC DNA]</scope>
    <source>
        <strain evidence="4">JCM 14234</strain>
    </source>
</reference>
<feature type="compositionally biased region" description="Low complexity" evidence="1">
    <location>
        <begin position="106"/>
        <end position="137"/>
    </location>
</feature>
<sequence length="248" mass="25783">MTRAPYTVRLAAGLIVTALEETRKLPTQLITLPMTAVSNAVQAGMRLQQNVAELVIKGDAVLDDLFDKPEEQPAWAVFDDDEVDTATDVPVGLRSTPVPPAPVPAAAPAAANTTPANTTPAKKAPAKKAAAAKKAPAKKAAPAAAPAMDAAAPDAPESATAAGRFALYSSVPAVPDSAGPAAKAPSGPSPEVADFLDYDNLTLAQLRAKIRSVDVDDLRALADYERASRNRTPFLTMLENRIAAKSDR</sequence>
<dbReference type="EMBL" id="BAAAVS010000001">
    <property type="protein sequence ID" value="GAA3023454.1"/>
    <property type="molecule type" value="Genomic_DNA"/>
</dbReference>
<feature type="domain" description="DUF8129" evidence="2">
    <location>
        <begin position="194"/>
        <end position="241"/>
    </location>
</feature>
<accession>A0ABP6KWZ5</accession>
<dbReference type="InterPro" id="IPR047728">
    <property type="entry name" value="LipDrop-assoc"/>
</dbReference>
<comment type="caution">
    <text evidence="3">The sequence shown here is derived from an EMBL/GenBank/DDBJ whole genome shotgun (WGS) entry which is preliminary data.</text>
</comment>
<evidence type="ECO:0000259" key="2">
    <source>
        <dbReference type="Pfam" id="PF26450"/>
    </source>
</evidence>
<feature type="region of interest" description="Disordered" evidence="1">
    <location>
        <begin position="93"/>
        <end position="137"/>
    </location>
</feature>
<evidence type="ECO:0000256" key="1">
    <source>
        <dbReference type="SAM" id="MobiDB-lite"/>
    </source>
</evidence>
<evidence type="ECO:0000313" key="3">
    <source>
        <dbReference type="EMBL" id="GAA3023454.1"/>
    </source>
</evidence>
<keyword evidence="4" id="KW-1185">Reference proteome</keyword>